<dbReference type="PRINTS" id="PR00950">
    <property type="entry name" value="TYPE3IMSPROT"/>
</dbReference>
<comment type="similarity">
    <text evidence="1">Belongs to the type III secretion exporter family.</text>
</comment>
<comment type="caution">
    <text evidence="4">The sequence shown here is derived from an EMBL/GenBank/DDBJ whole genome shotgun (WGS) entry which is preliminary data.</text>
</comment>
<dbReference type="Pfam" id="PF01312">
    <property type="entry name" value="Bac_export_2"/>
    <property type="match status" value="1"/>
</dbReference>
<keyword evidence="3" id="KW-0812">Transmembrane</keyword>
<protein>
    <submittedName>
        <fullName evidence="4">Flagellar biosynthesis protein FlhB</fullName>
    </submittedName>
</protein>
<organism evidence="4 5">
    <name type="scientific">Comamonas sediminis</name>
    <dbReference type="NCBI Taxonomy" id="1783360"/>
    <lineage>
        <taxon>Bacteria</taxon>
        <taxon>Pseudomonadati</taxon>
        <taxon>Pseudomonadota</taxon>
        <taxon>Betaproteobacteria</taxon>
        <taxon>Burkholderiales</taxon>
        <taxon>Comamonadaceae</taxon>
        <taxon>Comamonas</taxon>
    </lineage>
</organism>
<dbReference type="SUPFAM" id="SSF160544">
    <property type="entry name" value="EscU C-terminal domain-like"/>
    <property type="match status" value="1"/>
</dbReference>
<feature type="region of interest" description="Disordered" evidence="2">
    <location>
        <begin position="221"/>
        <end position="241"/>
    </location>
</feature>
<keyword evidence="3" id="KW-1133">Transmembrane helix</keyword>
<evidence type="ECO:0000313" key="5">
    <source>
        <dbReference type="Proteomes" id="UP001562178"/>
    </source>
</evidence>
<proteinExistence type="inferred from homology"/>
<dbReference type="Proteomes" id="UP001562178">
    <property type="component" value="Unassembled WGS sequence"/>
</dbReference>
<reference evidence="4 5" key="1">
    <citation type="journal article" date="2016" name="Int. J. Syst. Evol. Microbiol.">
        <title>Description of Comamonas sediminis sp. nov., isolated from lagoon sediments.</title>
        <authorList>
            <person name="Subhash Y."/>
            <person name="Bang J.J."/>
            <person name="You T.H."/>
            <person name="Lee S.S."/>
        </authorList>
    </citation>
    <scope>NUCLEOTIDE SEQUENCE [LARGE SCALE GENOMIC DNA]</scope>
    <source>
        <strain evidence="4 5">JCM 31169</strain>
    </source>
</reference>
<name>A0ABV4B200_9BURK</name>
<keyword evidence="4" id="KW-0969">Cilium</keyword>
<dbReference type="PANTHER" id="PTHR30531">
    <property type="entry name" value="FLAGELLAR BIOSYNTHETIC PROTEIN FLHB"/>
    <property type="match status" value="1"/>
</dbReference>
<dbReference type="RefSeq" id="WP_369459953.1">
    <property type="nucleotide sequence ID" value="NZ_JBGBDC010000004.1"/>
</dbReference>
<evidence type="ECO:0000256" key="1">
    <source>
        <dbReference type="ARBA" id="ARBA00010690"/>
    </source>
</evidence>
<evidence type="ECO:0000256" key="3">
    <source>
        <dbReference type="SAM" id="Phobius"/>
    </source>
</evidence>
<accession>A0ABV4B200</accession>
<sequence>MSEQDLDKNETATPYKLLKAREKGQVAKSSEVISLATFLAAITYVSWMGFDYSIQQFKLDRSVFSILDSISNDNFAPWFLVQSILAQTIQWTAPLMLLVVIAAILGNILQTGPIFSFSPLSADFSRINPVNGFKKIMSVRTLFDTARACIKFILLCAAAYYALRQIALEFFHISNLAPLAYLKLLIEDTAGLGFKMAMILACIAFLDLIFTKREFLKKMRMSKREVKDEHKQRDGDPRIRSRMRELRNEARKRSQALRQTQTASVVLTNPTHVAIALRYVHGEMDAPVVVAKGAGHVATVIRGLAAKHHIPVVRSPSLARRLFKELDVNHQVPPHLFAEVARIIVWILAMRERDQSPQSS</sequence>
<feature type="transmembrane region" description="Helical" evidence="3">
    <location>
        <begin position="192"/>
        <end position="211"/>
    </location>
</feature>
<keyword evidence="5" id="KW-1185">Reference proteome</keyword>
<evidence type="ECO:0000256" key="2">
    <source>
        <dbReference type="SAM" id="MobiDB-lite"/>
    </source>
</evidence>
<feature type="transmembrane region" description="Helical" evidence="3">
    <location>
        <begin position="145"/>
        <end position="163"/>
    </location>
</feature>
<keyword evidence="4" id="KW-0966">Cell projection</keyword>
<dbReference type="InterPro" id="IPR006135">
    <property type="entry name" value="T3SS_substrate_exporter"/>
</dbReference>
<feature type="transmembrane region" description="Helical" evidence="3">
    <location>
        <begin position="32"/>
        <end position="50"/>
    </location>
</feature>
<dbReference type="InterPro" id="IPR029025">
    <property type="entry name" value="T3SS_substrate_exporter_C"/>
</dbReference>
<dbReference type="EMBL" id="JBGBDC010000004">
    <property type="protein sequence ID" value="MEY2251511.1"/>
    <property type="molecule type" value="Genomic_DNA"/>
</dbReference>
<dbReference type="PANTHER" id="PTHR30531:SF12">
    <property type="entry name" value="FLAGELLAR BIOSYNTHETIC PROTEIN FLHB"/>
    <property type="match status" value="1"/>
</dbReference>
<keyword evidence="3" id="KW-0472">Membrane</keyword>
<evidence type="ECO:0000313" key="4">
    <source>
        <dbReference type="EMBL" id="MEY2251511.1"/>
    </source>
</evidence>
<gene>
    <name evidence="4" type="ORF">AB7A72_10890</name>
</gene>
<feature type="transmembrane region" description="Helical" evidence="3">
    <location>
        <begin position="95"/>
        <end position="115"/>
    </location>
</feature>
<keyword evidence="4" id="KW-0282">Flagellum</keyword>
<dbReference type="Gene3D" id="3.40.1690.10">
    <property type="entry name" value="secretion proteins EscU"/>
    <property type="match status" value="1"/>
</dbReference>